<dbReference type="Pfam" id="PF00270">
    <property type="entry name" value="DEAD"/>
    <property type="match status" value="1"/>
</dbReference>
<keyword evidence="8" id="KW-1185">Reference proteome</keyword>
<keyword evidence="4" id="KW-0067">ATP-binding</keyword>
<dbReference type="Proteomes" id="UP001302274">
    <property type="component" value="Unassembled WGS sequence"/>
</dbReference>
<keyword evidence="3 7" id="KW-0347">Helicase</keyword>
<accession>A0ABU5VUN9</accession>
<dbReference type="Pfam" id="PF00271">
    <property type="entry name" value="Helicase_C"/>
    <property type="match status" value="1"/>
</dbReference>
<sequence>MKLIPDLFYPSCFTLLTAPVASGKTRMVVEFYRESDFKIIYLSPLRALANEVFANLQKNEEKNVFLAGGELALDQCLEKFMAARKSFLVTTAELLSEEFIEELCNQEQKVLFVIDEFHLFYHWGEEFRPVLHERFLAILNFYFPILAITATMAEDVMTKMKKDLSYYQDFWIHLDYGNHQLHRTPERMLSFKGLKPHYIQKAFWREIRQKKDSEIFLYFCAYRSQVDEFVDRARRLGFKAVGCVGGEVENFLEAVKVSEGKIDCIFSTTTLSHGVNLPEIRKVFIDYEVKNYDFWLQMIGRGGRQGSEYQVYTTDSFHTTSKDRIKHKAKILLGDFLGIEM</sequence>
<name>A0ABU5VUN9_9BACT</name>
<dbReference type="InterPro" id="IPR050474">
    <property type="entry name" value="Hel308_SKI2-like"/>
</dbReference>
<dbReference type="GO" id="GO:0004386">
    <property type="term" value="F:helicase activity"/>
    <property type="evidence" value="ECO:0007669"/>
    <property type="project" value="UniProtKB-KW"/>
</dbReference>
<evidence type="ECO:0000256" key="4">
    <source>
        <dbReference type="ARBA" id="ARBA00022840"/>
    </source>
</evidence>
<protein>
    <submittedName>
        <fullName evidence="7">DEAD/DEAH box helicase</fullName>
    </submittedName>
</protein>
<evidence type="ECO:0000256" key="2">
    <source>
        <dbReference type="ARBA" id="ARBA00022801"/>
    </source>
</evidence>
<gene>
    <name evidence="7" type="ORF">SHI21_11150</name>
</gene>
<dbReference type="InterPro" id="IPR001650">
    <property type="entry name" value="Helicase_C-like"/>
</dbReference>
<keyword evidence="1" id="KW-0547">Nucleotide-binding</keyword>
<dbReference type="InterPro" id="IPR011545">
    <property type="entry name" value="DEAD/DEAH_box_helicase_dom"/>
</dbReference>
<dbReference type="InterPro" id="IPR027417">
    <property type="entry name" value="P-loop_NTPase"/>
</dbReference>
<dbReference type="RefSeq" id="WP_323576664.1">
    <property type="nucleotide sequence ID" value="NZ_JAYGJQ010000002.1"/>
</dbReference>
<dbReference type="PROSITE" id="PS51194">
    <property type="entry name" value="HELICASE_CTER"/>
    <property type="match status" value="1"/>
</dbReference>
<dbReference type="PANTHER" id="PTHR47961">
    <property type="entry name" value="DNA POLYMERASE THETA, PUTATIVE (AFU_ORTHOLOGUE AFUA_1G05260)-RELATED"/>
    <property type="match status" value="1"/>
</dbReference>
<dbReference type="PANTHER" id="PTHR47961:SF6">
    <property type="entry name" value="DNA-DIRECTED DNA POLYMERASE"/>
    <property type="match status" value="1"/>
</dbReference>
<organism evidence="7 8">
    <name type="scientific">Bacteriovorax antarcticus</name>
    <dbReference type="NCBI Taxonomy" id="3088717"/>
    <lineage>
        <taxon>Bacteria</taxon>
        <taxon>Pseudomonadati</taxon>
        <taxon>Bdellovibrionota</taxon>
        <taxon>Bacteriovoracia</taxon>
        <taxon>Bacteriovoracales</taxon>
        <taxon>Bacteriovoracaceae</taxon>
        <taxon>Bacteriovorax</taxon>
    </lineage>
</organism>
<feature type="domain" description="Helicase ATP-binding" evidence="5">
    <location>
        <begin position="5"/>
        <end position="170"/>
    </location>
</feature>
<dbReference type="SUPFAM" id="SSF52540">
    <property type="entry name" value="P-loop containing nucleoside triphosphate hydrolases"/>
    <property type="match status" value="1"/>
</dbReference>
<evidence type="ECO:0000259" key="5">
    <source>
        <dbReference type="PROSITE" id="PS51192"/>
    </source>
</evidence>
<evidence type="ECO:0000259" key="6">
    <source>
        <dbReference type="PROSITE" id="PS51194"/>
    </source>
</evidence>
<proteinExistence type="predicted"/>
<reference evidence="7 8" key="1">
    <citation type="submission" date="2023-11" db="EMBL/GenBank/DDBJ databases">
        <title>A Novel Polar Bacteriovorax (B. antarcticus) Isolated from the Biocrust in Antarctica.</title>
        <authorList>
            <person name="Mun W."/>
            <person name="Choi S.Y."/>
            <person name="Mitchell R.J."/>
        </authorList>
    </citation>
    <scope>NUCLEOTIDE SEQUENCE [LARGE SCALE GENOMIC DNA]</scope>
    <source>
        <strain evidence="7 8">PP10</strain>
    </source>
</reference>
<evidence type="ECO:0000256" key="1">
    <source>
        <dbReference type="ARBA" id="ARBA00022741"/>
    </source>
</evidence>
<dbReference type="Gene3D" id="3.40.50.300">
    <property type="entry name" value="P-loop containing nucleotide triphosphate hydrolases"/>
    <property type="match status" value="2"/>
</dbReference>
<evidence type="ECO:0000256" key="3">
    <source>
        <dbReference type="ARBA" id="ARBA00022806"/>
    </source>
</evidence>
<evidence type="ECO:0000313" key="8">
    <source>
        <dbReference type="Proteomes" id="UP001302274"/>
    </source>
</evidence>
<dbReference type="EMBL" id="JAYGJQ010000002">
    <property type="protein sequence ID" value="MEA9356767.1"/>
    <property type="molecule type" value="Genomic_DNA"/>
</dbReference>
<keyword evidence="2" id="KW-0378">Hydrolase</keyword>
<comment type="caution">
    <text evidence="7">The sequence shown here is derived from an EMBL/GenBank/DDBJ whole genome shotgun (WGS) entry which is preliminary data.</text>
</comment>
<dbReference type="PROSITE" id="PS51192">
    <property type="entry name" value="HELICASE_ATP_BIND_1"/>
    <property type="match status" value="1"/>
</dbReference>
<evidence type="ECO:0000313" key="7">
    <source>
        <dbReference type="EMBL" id="MEA9356767.1"/>
    </source>
</evidence>
<feature type="domain" description="Helicase C-terminal" evidence="6">
    <location>
        <begin position="198"/>
        <end position="341"/>
    </location>
</feature>
<dbReference type="InterPro" id="IPR014001">
    <property type="entry name" value="Helicase_ATP-bd"/>
</dbReference>